<sequence length="115" mass="13392">MLKLVAEQSFPPSLKKLARLSNVSVGYLEYRFPNLVRKVVEESQTYQKQQKMIRGYEAQAAAIRFFTDDRYADHSQSRKEAYRVLKEETGLPKWVLKNAIQDVYGVLNSDKKYNA</sequence>
<dbReference type="KEGG" id="tol:TOL_0535"/>
<accession>M5DZQ6</accession>
<dbReference type="HOGENOM" id="CLU_2107828_0_0_6"/>
<name>M5DZQ6_9GAMM</name>
<dbReference type="PATRIC" id="fig|1298593.3.peg.512"/>
<reference evidence="1 2" key="1">
    <citation type="journal article" date="2013" name="Genome Announc.">
        <title>Genome Sequence of Thalassolituus oleivorans MIL-1 (DSM 14913T).</title>
        <authorList>
            <person name="Golyshin P.N."/>
            <person name="Werner J."/>
            <person name="Chernikova T.N."/>
            <person name="Tran H."/>
            <person name="Ferrer M."/>
            <person name="Yakimov M.M."/>
            <person name="Teeling H."/>
            <person name="Golyshina O.V."/>
        </authorList>
    </citation>
    <scope>NUCLEOTIDE SEQUENCE [LARGE SCALE GENOMIC DNA]</scope>
    <source>
        <strain evidence="1 2">MIL-1</strain>
    </source>
</reference>
<dbReference type="EMBL" id="HF680312">
    <property type="protein sequence ID" value="CCU70974.1"/>
    <property type="molecule type" value="Genomic_DNA"/>
</dbReference>
<dbReference type="AlphaFoldDB" id="M5DZQ6"/>
<dbReference type="Proteomes" id="UP000011866">
    <property type="component" value="Chromosome"/>
</dbReference>
<organism evidence="1 2">
    <name type="scientific">Thalassolituus oleivorans MIL-1</name>
    <dbReference type="NCBI Taxonomy" id="1298593"/>
    <lineage>
        <taxon>Bacteria</taxon>
        <taxon>Pseudomonadati</taxon>
        <taxon>Pseudomonadota</taxon>
        <taxon>Gammaproteobacteria</taxon>
        <taxon>Oceanospirillales</taxon>
        <taxon>Oceanospirillaceae</taxon>
        <taxon>Thalassolituus</taxon>
    </lineage>
</organism>
<protein>
    <submittedName>
        <fullName evidence="1">Uncharacterized protein</fullName>
    </submittedName>
</protein>
<gene>
    <name evidence="1" type="ORF">TOL_0535</name>
</gene>
<evidence type="ECO:0000313" key="2">
    <source>
        <dbReference type="Proteomes" id="UP000011866"/>
    </source>
</evidence>
<keyword evidence="2" id="KW-1185">Reference proteome</keyword>
<dbReference type="STRING" id="187493.CN03_15385"/>
<proteinExistence type="predicted"/>
<evidence type="ECO:0000313" key="1">
    <source>
        <dbReference type="EMBL" id="CCU70974.1"/>
    </source>
</evidence>
<dbReference type="eggNOG" id="ENOG502ZW2W">
    <property type="taxonomic scope" value="Bacteria"/>
</dbReference>